<dbReference type="InterPro" id="IPR031924">
    <property type="entry name" value="GH115"/>
</dbReference>
<dbReference type="InterPro" id="IPR042301">
    <property type="entry name" value="GH115_sf"/>
</dbReference>
<dbReference type="Gene3D" id="3.30.379.10">
    <property type="entry name" value="Chitobiase/beta-hexosaminidase domain 2-like"/>
    <property type="match status" value="1"/>
</dbReference>
<keyword evidence="1 4" id="KW-0378">Hydrolase</keyword>
<dbReference type="GO" id="GO:0005975">
    <property type="term" value="P:carbohydrate metabolic process"/>
    <property type="evidence" value="ECO:0007669"/>
    <property type="project" value="UniProtKB-ARBA"/>
</dbReference>
<name>A0A2S7IHK6_9BACT</name>
<evidence type="ECO:0000256" key="1">
    <source>
        <dbReference type="ARBA" id="ARBA00022801"/>
    </source>
</evidence>
<dbReference type="Pfam" id="PF15979">
    <property type="entry name" value="Glyco_hydro_115"/>
    <property type="match status" value="1"/>
</dbReference>
<protein>
    <submittedName>
        <fullName evidence="4">Glycosyhydrolase</fullName>
    </submittedName>
</protein>
<reference evidence="5" key="1">
    <citation type="submission" date="2018-02" db="EMBL/GenBank/DDBJ databases">
        <title>Genome sequencing of Solimonas sp. HR-BB.</title>
        <authorList>
            <person name="Lee Y."/>
            <person name="Jeon C.O."/>
        </authorList>
    </citation>
    <scope>NUCLEOTIDE SEQUENCE [LARGE SCALE GENOMIC DNA]</scope>
    <source>
        <strain evidence="5">HR-U</strain>
    </source>
</reference>
<comment type="caution">
    <text evidence="4">The sequence shown here is derived from an EMBL/GenBank/DDBJ whole genome shotgun (WGS) entry which is preliminary data.</text>
</comment>
<organism evidence="4 5">
    <name type="scientific">Siphonobacter curvatus</name>
    <dbReference type="NCBI Taxonomy" id="2094562"/>
    <lineage>
        <taxon>Bacteria</taxon>
        <taxon>Pseudomonadati</taxon>
        <taxon>Bacteroidota</taxon>
        <taxon>Cytophagia</taxon>
        <taxon>Cytophagales</taxon>
        <taxon>Cytophagaceae</taxon>
        <taxon>Siphonobacter</taxon>
    </lineage>
</organism>
<accession>A0A2S7IHK6</accession>
<feature type="chain" id="PRO_5015702862" evidence="2">
    <location>
        <begin position="20"/>
        <end position="853"/>
    </location>
</feature>
<dbReference type="EMBL" id="PTRA01000005">
    <property type="protein sequence ID" value="PQA55117.1"/>
    <property type="molecule type" value="Genomic_DNA"/>
</dbReference>
<feature type="domain" description="Gylcosyl hydrolase 115 C-terminal" evidence="3">
    <location>
        <begin position="677"/>
        <end position="845"/>
    </location>
</feature>
<evidence type="ECO:0000313" key="4">
    <source>
        <dbReference type="EMBL" id="PQA55117.1"/>
    </source>
</evidence>
<keyword evidence="2" id="KW-0732">Signal</keyword>
<gene>
    <name evidence="4" type="ORF">C5O19_21485</name>
</gene>
<dbReference type="Proteomes" id="UP000239590">
    <property type="component" value="Unassembled WGS sequence"/>
</dbReference>
<dbReference type="SUPFAM" id="SSF55545">
    <property type="entry name" value="beta-N-acetylhexosaminidase-like domain"/>
    <property type="match status" value="1"/>
</dbReference>
<sequence length="853" mass="97193">MNIRILIAVGVLWLSTAHAQQIVSTKTTPFAITQSVIYVDANETELVQTSAQLLQKDIELVTGRQLPIVHTLAKVKQNVIAIGTPGQSAWIKQLVAGKKLNPSKLPGAWETYHLQTLQKPTPAIAQALVISGSDRRGVAYGVFELSRQLGVSPWHWWADVPVKKQSEIYLFKNVAFSDAPRVKYRGIFLNDEAPALSGWTKEKFGGFNHKFYEKVFELILRLKGNYLWPAMWGNAFYADDSLNIQMAEKYGIVIGTSHHEPLMRAHDEWRRFGKGPWNYEQNKQELSRFWREGMQRATNEKIVSVGMRGDGDEPMSRETATALLEQIVKDQREIISEVTGKGAEQTPQLWALYKEVQDYYDKGMRVPDDVTLLLCDDNWGNLRKLPAPTAKARKGGYGIYYHFDYVGGPRNYKWLNTNPLPRIWEQMHLAWQHDVKNIWIVNVGDLKPMEFPISFFLDYAWNPDRIGADQLQSYTETWAAAQFGETYARDIAFLVARYAKYNARRKPELLDAKTYSLETGEWAKVVADYNQLLAKAEALNQQIPTEYRDAFFQLVLHPIQACANLNAMYYHVALNTEAYQQKWKQTNAYADKVQELYANDSLITQRYHQLNNGKWNHLMSQTHIGYTSWQQPNVQRMPKVMRLAANEGTEKPVPQTQTNQQAKEQAKTSGHAFYQDEKRGVSIEADHFSRVIHSNVVTWKVLPDHGRTGSALTAFPVTAPEQKPEGNAPHVEYDVDTYSAGEATIHAYFSPSLNFYSSEKGLQYAISVDDAPAQIFSINQEDKTSDRGIWNKWAGSNIIIKTSRHVFDKPGQHTLKFWLVSPGVVLQKLVVDFGGVEQSYLGPEETLYQTKTN</sequence>
<dbReference type="InterPro" id="IPR041437">
    <property type="entry name" value="GH115_C"/>
</dbReference>
<dbReference type="Gene3D" id="1.20.58.2150">
    <property type="match status" value="1"/>
</dbReference>
<evidence type="ECO:0000313" key="5">
    <source>
        <dbReference type="Proteomes" id="UP000239590"/>
    </source>
</evidence>
<feature type="signal peptide" evidence="2">
    <location>
        <begin position="1"/>
        <end position="19"/>
    </location>
</feature>
<dbReference type="InterPro" id="IPR029018">
    <property type="entry name" value="Hex-like_dom2"/>
</dbReference>
<dbReference type="RefSeq" id="WP_104715433.1">
    <property type="nucleotide sequence ID" value="NZ_PTRA01000005.1"/>
</dbReference>
<evidence type="ECO:0000256" key="2">
    <source>
        <dbReference type="SAM" id="SignalP"/>
    </source>
</evidence>
<dbReference type="Gene3D" id="3.20.20.520">
    <property type="entry name" value="Glycosyl hydrolase family 115"/>
    <property type="match status" value="1"/>
</dbReference>
<dbReference type="Gene3D" id="2.60.120.1620">
    <property type="match status" value="1"/>
</dbReference>
<dbReference type="GO" id="GO:0016787">
    <property type="term" value="F:hydrolase activity"/>
    <property type="evidence" value="ECO:0007669"/>
    <property type="project" value="UniProtKB-KW"/>
</dbReference>
<dbReference type="Pfam" id="PF17829">
    <property type="entry name" value="GH115_C"/>
    <property type="match status" value="1"/>
</dbReference>
<proteinExistence type="predicted"/>
<dbReference type="PANTHER" id="PTHR37842">
    <property type="match status" value="1"/>
</dbReference>
<dbReference type="OrthoDB" id="8727830at2"/>
<dbReference type="AlphaFoldDB" id="A0A2S7IHK6"/>
<evidence type="ECO:0000259" key="3">
    <source>
        <dbReference type="Pfam" id="PF17829"/>
    </source>
</evidence>
<keyword evidence="5" id="KW-1185">Reference proteome</keyword>
<dbReference type="PANTHER" id="PTHR37842:SF2">
    <property type="entry name" value="GYLCOSYL HYDROLASE 115 C-TERMINAL DOMAIN-CONTAINING PROTEIN"/>
    <property type="match status" value="1"/>
</dbReference>